<dbReference type="AlphaFoldDB" id="A0A1G9QUF8"/>
<dbReference type="STRING" id="349095.SAMN05660299_00264"/>
<organism evidence="1 2">
    <name type="scientific">Megasphaera paucivorans</name>
    <dbReference type="NCBI Taxonomy" id="349095"/>
    <lineage>
        <taxon>Bacteria</taxon>
        <taxon>Bacillati</taxon>
        <taxon>Bacillota</taxon>
        <taxon>Negativicutes</taxon>
        <taxon>Veillonellales</taxon>
        <taxon>Veillonellaceae</taxon>
        <taxon>Megasphaera</taxon>
    </lineage>
</organism>
<proteinExistence type="predicted"/>
<evidence type="ECO:0000313" key="1">
    <source>
        <dbReference type="EMBL" id="SDM13885.1"/>
    </source>
</evidence>
<evidence type="ECO:0000313" key="2">
    <source>
        <dbReference type="Proteomes" id="UP000199309"/>
    </source>
</evidence>
<sequence>MLPVKSIGKESRSLLLAQMTGSMLKSKLLVIGIVYETLC</sequence>
<dbReference type="Proteomes" id="UP000199309">
    <property type="component" value="Unassembled WGS sequence"/>
</dbReference>
<gene>
    <name evidence="1" type="ORF">SAMN05660299_00264</name>
</gene>
<reference evidence="1 2" key="1">
    <citation type="submission" date="2016-10" db="EMBL/GenBank/DDBJ databases">
        <authorList>
            <person name="de Groot N.N."/>
        </authorList>
    </citation>
    <scope>NUCLEOTIDE SEQUENCE [LARGE SCALE GENOMIC DNA]</scope>
    <source>
        <strain evidence="1 2">DSM 16981</strain>
    </source>
</reference>
<keyword evidence="2" id="KW-1185">Reference proteome</keyword>
<name>A0A1G9QUF8_9FIRM</name>
<protein>
    <submittedName>
        <fullName evidence="1">Uncharacterized protein</fullName>
    </submittedName>
</protein>
<accession>A0A1G9QUF8</accession>
<dbReference type="EMBL" id="FNHQ01000002">
    <property type="protein sequence ID" value="SDM13885.1"/>
    <property type="molecule type" value="Genomic_DNA"/>
</dbReference>